<dbReference type="EMBL" id="CAJOBR010001594">
    <property type="protein sequence ID" value="CAF4620575.1"/>
    <property type="molecule type" value="Genomic_DNA"/>
</dbReference>
<evidence type="ECO:0000313" key="1">
    <source>
        <dbReference type="EMBL" id="CAF3079467.1"/>
    </source>
</evidence>
<dbReference type="EMBL" id="CAJNYV010001594">
    <property type="protein sequence ID" value="CAF3428871.1"/>
    <property type="molecule type" value="Genomic_DNA"/>
</dbReference>
<evidence type="ECO:0000313" key="3">
    <source>
        <dbReference type="EMBL" id="CAF3428871.1"/>
    </source>
</evidence>
<dbReference type="EMBL" id="CAJOBS010001111">
    <property type="protein sequence ID" value="CAF4689451.1"/>
    <property type="molecule type" value="Genomic_DNA"/>
</dbReference>
<dbReference type="EMBL" id="CAJNXB010000663">
    <property type="protein sequence ID" value="CAF3079467.1"/>
    <property type="molecule type" value="Genomic_DNA"/>
</dbReference>
<dbReference type="EMBL" id="CAJOBO010001103">
    <property type="protein sequence ID" value="CAF4337974.1"/>
    <property type="molecule type" value="Genomic_DNA"/>
</dbReference>
<organism evidence="7 9">
    <name type="scientific">Rotaria socialis</name>
    <dbReference type="NCBI Taxonomy" id="392032"/>
    <lineage>
        <taxon>Eukaryota</taxon>
        <taxon>Metazoa</taxon>
        <taxon>Spiralia</taxon>
        <taxon>Gnathifera</taxon>
        <taxon>Rotifera</taxon>
        <taxon>Eurotatoria</taxon>
        <taxon>Bdelloidea</taxon>
        <taxon>Philodinida</taxon>
        <taxon>Philodinidae</taxon>
        <taxon>Rotaria</taxon>
    </lineage>
</organism>
<keyword evidence="10" id="KW-1185">Reference proteome</keyword>
<protein>
    <submittedName>
        <fullName evidence="7">Uncharacterized protein</fullName>
    </submittedName>
</protein>
<accession>A0A821DF49</accession>
<reference evidence="7" key="1">
    <citation type="submission" date="2021-02" db="EMBL/GenBank/DDBJ databases">
        <authorList>
            <person name="Nowell W R."/>
        </authorList>
    </citation>
    <scope>NUCLEOTIDE SEQUENCE</scope>
</reference>
<evidence type="ECO:0000313" key="4">
    <source>
        <dbReference type="EMBL" id="CAF3572458.1"/>
    </source>
</evidence>
<dbReference type="EMBL" id="CAJOBP010000519">
    <property type="protein sequence ID" value="CAF4188969.1"/>
    <property type="molecule type" value="Genomic_DNA"/>
</dbReference>
<dbReference type="OrthoDB" id="10010800at2759"/>
<dbReference type="AlphaFoldDB" id="A0A821DF49"/>
<proteinExistence type="predicted"/>
<dbReference type="Proteomes" id="UP000663848">
    <property type="component" value="Unassembled WGS sequence"/>
</dbReference>
<dbReference type="Proteomes" id="UP000663865">
    <property type="component" value="Unassembled WGS sequence"/>
</dbReference>
<dbReference type="Proteomes" id="UP000663851">
    <property type="component" value="Unassembled WGS sequence"/>
</dbReference>
<evidence type="ECO:0000313" key="7">
    <source>
        <dbReference type="EMBL" id="CAF4620575.1"/>
    </source>
</evidence>
<evidence type="ECO:0000313" key="5">
    <source>
        <dbReference type="EMBL" id="CAF4188969.1"/>
    </source>
</evidence>
<dbReference type="Proteomes" id="UP000663838">
    <property type="component" value="Unassembled WGS sequence"/>
</dbReference>
<evidence type="ECO:0000313" key="9">
    <source>
        <dbReference type="Proteomes" id="UP000663848"/>
    </source>
</evidence>
<evidence type="ECO:0000313" key="8">
    <source>
        <dbReference type="EMBL" id="CAF4689451.1"/>
    </source>
</evidence>
<dbReference type="EMBL" id="CAJNYT010000836">
    <property type="protein sequence ID" value="CAF3376645.1"/>
    <property type="molecule type" value="Genomic_DNA"/>
</dbReference>
<dbReference type="Proteomes" id="UP000663873">
    <property type="component" value="Unassembled WGS sequence"/>
</dbReference>
<dbReference type="EMBL" id="CAJNYD010004119">
    <property type="protein sequence ID" value="CAF3572458.1"/>
    <property type="molecule type" value="Genomic_DNA"/>
</dbReference>
<comment type="caution">
    <text evidence="7">The sequence shown here is derived from an EMBL/GenBank/DDBJ whole genome shotgun (WGS) entry which is preliminary data.</text>
</comment>
<dbReference type="Proteomes" id="UP000663825">
    <property type="component" value="Unassembled WGS sequence"/>
</dbReference>
<gene>
    <name evidence="2" type="ORF">GRG538_LOCUS7806</name>
    <name evidence="6" type="ORF">HFQ381_LOCUS15908</name>
    <name evidence="3" type="ORF">KIK155_LOCUS10649</name>
    <name evidence="4" type="ORF">LUA448_LOCUS29026</name>
    <name evidence="7" type="ORF">QYT958_LOCUS12823</name>
    <name evidence="1" type="ORF">TIS948_LOCUS5576</name>
    <name evidence="8" type="ORF">TOA249_LOCUS16365</name>
    <name evidence="5" type="ORF">UJA718_LOCUS5804</name>
</gene>
<evidence type="ECO:0000313" key="6">
    <source>
        <dbReference type="EMBL" id="CAF4337974.1"/>
    </source>
</evidence>
<name>A0A821DF49_9BILA</name>
<evidence type="ECO:0000313" key="2">
    <source>
        <dbReference type="EMBL" id="CAF3376645.1"/>
    </source>
</evidence>
<sequence>MITPLVHSGLAKSLDRSRNVYRVTFENIKVLRGHVNRIADGSYFEYSQSPKGLKFKIAGDNDEQLRQAAEDDEVKDPKEVLVEIDPNDIAEIIQSVPDEETIT</sequence>
<dbReference type="Proteomes" id="UP000663872">
    <property type="component" value="Unassembled WGS sequence"/>
</dbReference>
<evidence type="ECO:0000313" key="10">
    <source>
        <dbReference type="Proteomes" id="UP000663873"/>
    </source>
</evidence>
<dbReference type="Proteomes" id="UP000663833">
    <property type="component" value="Unassembled WGS sequence"/>
</dbReference>